<dbReference type="HOGENOM" id="CLU_2499731_0_0_1"/>
<evidence type="ECO:0000313" key="2">
    <source>
        <dbReference type="EMBL" id="ELU05023.1"/>
    </source>
</evidence>
<feature type="non-terminal residue" evidence="2">
    <location>
        <position position="91"/>
    </location>
</feature>
<feature type="domain" description="PiggyBac transposable element-derived protein" evidence="1">
    <location>
        <begin position="1"/>
        <end position="90"/>
    </location>
</feature>
<dbReference type="OMA" id="WDAIIYS"/>
<proteinExistence type="predicted"/>
<keyword evidence="4" id="KW-1185">Reference proteome</keyword>
<dbReference type="Pfam" id="PF13843">
    <property type="entry name" value="DDE_Tnp_1_7"/>
    <property type="match status" value="1"/>
</dbReference>
<accession>R7UG06</accession>
<dbReference type="AlphaFoldDB" id="R7UG06"/>
<dbReference type="EMBL" id="AMQN01044456">
    <property type="status" value="NOT_ANNOTATED_CDS"/>
    <property type="molecule type" value="Genomic_DNA"/>
</dbReference>
<reference evidence="3" key="3">
    <citation type="submission" date="2015-06" db="UniProtKB">
        <authorList>
            <consortium name="EnsemblMetazoa"/>
        </authorList>
    </citation>
    <scope>IDENTIFICATION</scope>
</reference>
<evidence type="ECO:0000259" key="1">
    <source>
        <dbReference type="Pfam" id="PF13843"/>
    </source>
</evidence>
<organism evidence="2">
    <name type="scientific">Capitella teleta</name>
    <name type="common">Polychaete worm</name>
    <dbReference type="NCBI Taxonomy" id="283909"/>
    <lineage>
        <taxon>Eukaryota</taxon>
        <taxon>Metazoa</taxon>
        <taxon>Spiralia</taxon>
        <taxon>Lophotrochozoa</taxon>
        <taxon>Annelida</taxon>
        <taxon>Polychaeta</taxon>
        <taxon>Sedentaria</taxon>
        <taxon>Scolecida</taxon>
        <taxon>Capitellidae</taxon>
        <taxon>Capitella</taxon>
    </lineage>
</organism>
<reference evidence="4" key="1">
    <citation type="submission" date="2012-12" db="EMBL/GenBank/DDBJ databases">
        <authorList>
            <person name="Hellsten U."/>
            <person name="Grimwood J."/>
            <person name="Chapman J.A."/>
            <person name="Shapiro H."/>
            <person name="Aerts A."/>
            <person name="Otillar R.P."/>
            <person name="Terry A.Y."/>
            <person name="Boore J.L."/>
            <person name="Simakov O."/>
            <person name="Marletaz F."/>
            <person name="Cho S.-J."/>
            <person name="Edsinger-Gonzales E."/>
            <person name="Havlak P."/>
            <person name="Kuo D.-H."/>
            <person name="Larsson T."/>
            <person name="Lv J."/>
            <person name="Arendt D."/>
            <person name="Savage R."/>
            <person name="Osoegawa K."/>
            <person name="de Jong P."/>
            <person name="Lindberg D.R."/>
            <person name="Seaver E.C."/>
            <person name="Weisblat D.A."/>
            <person name="Putnam N.H."/>
            <person name="Grigoriev I.V."/>
            <person name="Rokhsar D.S."/>
        </authorList>
    </citation>
    <scope>NUCLEOTIDE SEQUENCE</scope>
    <source>
        <strain evidence="4">I ESC-2004</strain>
    </source>
</reference>
<dbReference type="PANTHER" id="PTHR46599">
    <property type="entry name" value="PIGGYBAC TRANSPOSABLE ELEMENT-DERIVED PROTEIN 4"/>
    <property type="match status" value="1"/>
</dbReference>
<dbReference type="OrthoDB" id="6146813at2759"/>
<sequence length="91" mass="10002">GIKSYILADSETGYCWNLRPYTGVSSPINDSILNLMNRPAGHGHHLFMDNFYNSAKLTSTLLQHHTGVCGTLQSNRGKPAELKTAKLQKGD</sequence>
<protein>
    <recommendedName>
        <fullName evidence="1">PiggyBac transposable element-derived protein domain-containing protein</fullName>
    </recommendedName>
</protein>
<dbReference type="EMBL" id="KB301859">
    <property type="protein sequence ID" value="ELU05023.1"/>
    <property type="molecule type" value="Genomic_DNA"/>
</dbReference>
<dbReference type="PANTHER" id="PTHR46599:SF3">
    <property type="entry name" value="PIGGYBAC TRANSPOSABLE ELEMENT-DERIVED PROTEIN 4"/>
    <property type="match status" value="1"/>
</dbReference>
<dbReference type="STRING" id="283909.R7UG06"/>
<evidence type="ECO:0000313" key="3">
    <source>
        <dbReference type="EnsemblMetazoa" id="CapteP81548"/>
    </source>
</evidence>
<reference evidence="2 4" key="2">
    <citation type="journal article" date="2013" name="Nature">
        <title>Insights into bilaterian evolution from three spiralian genomes.</title>
        <authorList>
            <person name="Simakov O."/>
            <person name="Marletaz F."/>
            <person name="Cho S.J."/>
            <person name="Edsinger-Gonzales E."/>
            <person name="Havlak P."/>
            <person name="Hellsten U."/>
            <person name="Kuo D.H."/>
            <person name="Larsson T."/>
            <person name="Lv J."/>
            <person name="Arendt D."/>
            <person name="Savage R."/>
            <person name="Osoegawa K."/>
            <person name="de Jong P."/>
            <person name="Grimwood J."/>
            <person name="Chapman J.A."/>
            <person name="Shapiro H."/>
            <person name="Aerts A."/>
            <person name="Otillar R.P."/>
            <person name="Terry A.Y."/>
            <person name="Boore J.L."/>
            <person name="Grigoriev I.V."/>
            <person name="Lindberg D.R."/>
            <person name="Seaver E.C."/>
            <person name="Weisblat D.A."/>
            <person name="Putnam N.H."/>
            <person name="Rokhsar D.S."/>
        </authorList>
    </citation>
    <scope>NUCLEOTIDE SEQUENCE</scope>
    <source>
        <strain evidence="2 4">I ESC-2004</strain>
    </source>
</reference>
<dbReference type="EnsemblMetazoa" id="CapteT81548">
    <property type="protein sequence ID" value="CapteP81548"/>
    <property type="gene ID" value="CapteG81548"/>
</dbReference>
<dbReference type="InterPro" id="IPR029526">
    <property type="entry name" value="PGBD"/>
</dbReference>
<dbReference type="Proteomes" id="UP000014760">
    <property type="component" value="Unassembled WGS sequence"/>
</dbReference>
<name>R7UG06_CAPTE</name>
<gene>
    <name evidence="2" type="ORF">CAPTEDRAFT_81548</name>
</gene>
<evidence type="ECO:0000313" key="4">
    <source>
        <dbReference type="Proteomes" id="UP000014760"/>
    </source>
</evidence>
<feature type="non-terminal residue" evidence="2">
    <location>
        <position position="1"/>
    </location>
</feature>